<dbReference type="EMBL" id="AGCU01142028">
    <property type="status" value="NOT_ANNOTATED_CDS"/>
    <property type="molecule type" value="Genomic_DNA"/>
</dbReference>
<protein>
    <submittedName>
        <fullName evidence="3">Minichromosome maintenance domain containing 2</fullName>
    </submittedName>
</protein>
<dbReference type="Pfam" id="PF26063">
    <property type="entry name" value="MCMDC2_N"/>
    <property type="match status" value="1"/>
</dbReference>
<evidence type="ECO:0000259" key="2">
    <source>
        <dbReference type="Pfam" id="PF26063"/>
    </source>
</evidence>
<dbReference type="OMA" id="SICLVPR"/>
<dbReference type="GO" id="GO:0005524">
    <property type="term" value="F:ATP binding"/>
    <property type="evidence" value="ECO:0007669"/>
    <property type="project" value="InterPro"/>
</dbReference>
<dbReference type="HOGENOM" id="CLU_032817_1_0_1"/>
<feature type="domain" description="MCM AAA-lid" evidence="1">
    <location>
        <begin position="543"/>
        <end position="624"/>
    </location>
</feature>
<dbReference type="Gene3D" id="3.40.50.300">
    <property type="entry name" value="P-loop containing nucleotide triphosphate hydrolases"/>
    <property type="match status" value="1"/>
</dbReference>
<dbReference type="PANTHER" id="PTHR11630:SF75">
    <property type="entry name" value="MINICHROMOSOME MAINTENANCE DOMAIN-CONTAINING PROTEIN 2"/>
    <property type="match status" value="1"/>
</dbReference>
<dbReference type="GO" id="GO:0000727">
    <property type="term" value="P:double-strand break repair via break-induced replication"/>
    <property type="evidence" value="ECO:0007669"/>
    <property type="project" value="TreeGrafter"/>
</dbReference>
<keyword evidence="4" id="KW-1185">Reference proteome</keyword>
<evidence type="ECO:0000259" key="1">
    <source>
        <dbReference type="Pfam" id="PF17855"/>
    </source>
</evidence>
<dbReference type="Proteomes" id="UP000007267">
    <property type="component" value="Unassembled WGS sequence"/>
</dbReference>
<gene>
    <name evidence="3" type="primary">MCMDC2</name>
</gene>
<dbReference type="InterPro" id="IPR041562">
    <property type="entry name" value="MCM_lid"/>
</dbReference>
<proteinExistence type="predicted"/>
<reference evidence="4" key="1">
    <citation type="submission" date="2011-10" db="EMBL/GenBank/DDBJ databases">
        <authorList>
            <consortium name="Soft-shell Turtle Genome Consortium"/>
        </authorList>
    </citation>
    <scope>NUCLEOTIDE SEQUENCE [LARGE SCALE GENOMIC DNA]</scope>
    <source>
        <strain evidence="4">Daiwa-1</strain>
    </source>
</reference>
<evidence type="ECO:0000313" key="4">
    <source>
        <dbReference type="Proteomes" id="UP000007267"/>
    </source>
</evidence>
<evidence type="ECO:0000313" key="3">
    <source>
        <dbReference type="Ensembl" id="ENSPSIP00000015679.1"/>
    </source>
</evidence>
<dbReference type="GO" id="GO:1990918">
    <property type="term" value="P:double-strand break repair involved in meiotic recombination"/>
    <property type="evidence" value="ECO:0007669"/>
    <property type="project" value="Ensembl"/>
</dbReference>
<dbReference type="InterPro" id="IPR027417">
    <property type="entry name" value="P-loop_NTPase"/>
</dbReference>
<dbReference type="GO" id="GO:0042140">
    <property type="term" value="P:late meiotic recombination nodule assembly"/>
    <property type="evidence" value="ECO:0007669"/>
    <property type="project" value="Ensembl"/>
</dbReference>
<dbReference type="Pfam" id="PF17855">
    <property type="entry name" value="MCM_lid"/>
    <property type="match status" value="1"/>
</dbReference>
<dbReference type="STRING" id="13735.ENSPSIP00000015679"/>
<dbReference type="GO" id="GO:0007283">
    <property type="term" value="P:spermatogenesis"/>
    <property type="evidence" value="ECO:0007669"/>
    <property type="project" value="Ensembl"/>
</dbReference>
<reference evidence="3" key="4">
    <citation type="submission" date="2025-09" db="UniProtKB">
        <authorList>
            <consortium name="Ensembl"/>
        </authorList>
    </citation>
    <scope>IDENTIFICATION</scope>
</reference>
<name>K7G5W8_PELSI</name>
<dbReference type="eggNOG" id="KOG0480">
    <property type="taxonomic scope" value="Eukaryota"/>
</dbReference>
<dbReference type="GO" id="GO:0007130">
    <property type="term" value="P:synaptonemal complex assembly"/>
    <property type="evidence" value="ECO:0007669"/>
    <property type="project" value="Ensembl"/>
</dbReference>
<feature type="domain" description="MCMDC2 N-terminal" evidence="2">
    <location>
        <begin position="3"/>
        <end position="103"/>
    </location>
</feature>
<organism evidence="3 4">
    <name type="scientific">Pelodiscus sinensis</name>
    <name type="common">Chinese softshell turtle</name>
    <name type="synonym">Trionyx sinensis</name>
    <dbReference type="NCBI Taxonomy" id="13735"/>
    <lineage>
        <taxon>Eukaryota</taxon>
        <taxon>Metazoa</taxon>
        <taxon>Chordata</taxon>
        <taxon>Craniata</taxon>
        <taxon>Vertebrata</taxon>
        <taxon>Euteleostomi</taxon>
        <taxon>Archelosauria</taxon>
        <taxon>Testudinata</taxon>
        <taxon>Testudines</taxon>
        <taxon>Cryptodira</taxon>
        <taxon>Trionychia</taxon>
        <taxon>Trionychidae</taxon>
        <taxon>Pelodiscus</taxon>
    </lineage>
</organism>
<reference evidence="4" key="2">
    <citation type="journal article" date="2013" name="Nat. Genet.">
        <title>The draft genomes of soft-shell turtle and green sea turtle yield insights into the development and evolution of the turtle-specific body plan.</title>
        <authorList>
            <person name="Wang Z."/>
            <person name="Pascual-Anaya J."/>
            <person name="Zadissa A."/>
            <person name="Li W."/>
            <person name="Niimura Y."/>
            <person name="Huang Z."/>
            <person name="Li C."/>
            <person name="White S."/>
            <person name="Xiong Z."/>
            <person name="Fang D."/>
            <person name="Wang B."/>
            <person name="Ming Y."/>
            <person name="Chen Y."/>
            <person name="Zheng Y."/>
            <person name="Kuraku S."/>
            <person name="Pignatelli M."/>
            <person name="Herrero J."/>
            <person name="Beal K."/>
            <person name="Nozawa M."/>
            <person name="Li Q."/>
            <person name="Wang J."/>
            <person name="Zhang H."/>
            <person name="Yu L."/>
            <person name="Shigenobu S."/>
            <person name="Wang J."/>
            <person name="Liu J."/>
            <person name="Flicek P."/>
            <person name="Searle S."/>
            <person name="Wang J."/>
            <person name="Kuratani S."/>
            <person name="Yin Y."/>
            <person name="Aken B."/>
            <person name="Zhang G."/>
            <person name="Irie N."/>
        </authorList>
    </citation>
    <scope>NUCLEOTIDE SEQUENCE [LARGE SCALE GENOMIC DNA]</scope>
    <source>
        <strain evidence="4">Daiwa-1</strain>
    </source>
</reference>
<dbReference type="GeneTree" id="ENSGT01150000286951"/>
<dbReference type="AlphaFoldDB" id="K7G5W8"/>
<reference evidence="3" key="3">
    <citation type="submission" date="2025-08" db="UniProtKB">
        <authorList>
            <consortium name="Ensembl"/>
        </authorList>
    </citation>
    <scope>IDENTIFICATION</scope>
</reference>
<accession>K7G5W8</accession>
<dbReference type="GO" id="GO:0003677">
    <property type="term" value="F:DNA binding"/>
    <property type="evidence" value="ECO:0007669"/>
    <property type="project" value="InterPro"/>
</dbReference>
<dbReference type="GO" id="GO:0005634">
    <property type="term" value="C:nucleus"/>
    <property type="evidence" value="ECO:0007669"/>
    <property type="project" value="TreeGrafter"/>
</dbReference>
<dbReference type="GO" id="GO:0048477">
    <property type="term" value="P:oogenesis"/>
    <property type="evidence" value="ECO:0007669"/>
    <property type="project" value="Ensembl"/>
</dbReference>
<dbReference type="InterPro" id="IPR031327">
    <property type="entry name" value="MCM"/>
</dbReference>
<dbReference type="PANTHER" id="PTHR11630">
    <property type="entry name" value="DNA REPLICATION LICENSING FACTOR MCM FAMILY MEMBER"/>
    <property type="match status" value="1"/>
</dbReference>
<dbReference type="Ensembl" id="ENSPSIT00000015753.1">
    <property type="protein sequence ID" value="ENSPSIP00000015679.1"/>
    <property type="gene ID" value="ENSPSIG00000013927.1"/>
</dbReference>
<sequence>MKMKEVALIYLDRSGGLQKFVDDCKLYNDSKQSYAVYRFIISVNPCDITELDATLGNHILHKPMKAAQIFQSVCFIAIKTLSLIEQLQTEAQEINIVLKPTHLPPLPSYILSLCEFPLDYMSQRFYMSEGIVIAMGTVTKYTQGARFLCSEETCPFSEGFKYIRVHIPGATESATVRNDFVCCLCASPLREDMKFRVLGDKQLVEMIDAKALSAFQGYSNNKPHFRIQSFTVFLRDELSNKMKIGNRYRFIGIPTCIQNCSQVTVCIEVNSLQLCSPEGTSCISDGFKYLLSLTSSSYWRFTAILANIFACQVVPPGTYNTLKLSILLSLVQTCDRDNEAANYLDLLIVTSDTLIADRRKLLNIYIVCLVARGIQHPRSSDIFPIVSKDKHGTGTASIQASSAVLAKGGICFIGDLLSHKKDKLELLQSVLESRTTTVFIPGKKYGEDVDQQVILPIQTSFWSFVDEDSSSKKYVQKDNVPLGKLDLRSISANLIDAFGLLVHCNELSCQLALPLLEHIMKKAIDPEQVLYTISQQFRTQDYEEFIVFAKNLQVELSSEAERLVHGYYLASRRVRTDSIHGSKLSTSALKILVSLAEAHAKLSLRRKVLEEDALIAILLFESSLTLKHGASVFCVAPNAVFPYDLSDENSLQRRDGYLMQCHQQLLQFIATYGPGTHVTNSEE</sequence>
<dbReference type="InterPro" id="IPR058769">
    <property type="entry name" value="MCMDC2_N"/>
</dbReference>
<dbReference type="GO" id="GO:0017116">
    <property type="term" value="F:single-stranded DNA helicase activity"/>
    <property type="evidence" value="ECO:0007669"/>
    <property type="project" value="TreeGrafter"/>
</dbReference>